<sequence length="124" mass="13613">MQSEVLKRGPARFDMVGRKLPYTLHDTDETISSGLLERLHRFGHSRLTEAGFEIGSGKWQCHVYTMDGDLPRLERYYTVEFTHVKGGMIGVHGIAIGAGGWPCLDHGLCIDAPRAAMAEGGNDA</sequence>
<dbReference type="AlphaFoldDB" id="A0A2S9ING2"/>
<accession>A0A2S9ING2</accession>
<name>A0A2S9ING2_9HYPH</name>
<comment type="caution">
    <text evidence="1">The sequence shown here is derived from an EMBL/GenBank/DDBJ whole genome shotgun (WGS) entry which is preliminary data.</text>
</comment>
<organism evidence="1 2">
    <name type="scientific">Phyllobacterium phragmitis</name>
    <dbReference type="NCBI Taxonomy" id="2670329"/>
    <lineage>
        <taxon>Bacteria</taxon>
        <taxon>Pseudomonadati</taxon>
        <taxon>Pseudomonadota</taxon>
        <taxon>Alphaproteobacteria</taxon>
        <taxon>Hyphomicrobiales</taxon>
        <taxon>Phyllobacteriaceae</taxon>
        <taxon>Phyllobacterium</taxon>
    </lineage>
</organism>
<keyword evidence="2" id="KW-1185">Reference proteome</keyword>
<protein>
    <submittedName>
        <fullName evidence="1">Uncharacterized protein</fullName>
    </submittedName>
</protein>
<evidence type="ECO:0000313" key="2">
    <source>
        <dbReference type="Proteomes" id="UP000239434"/>
    </source>
</evidence>
<proteinExistence type="predicted"/>
<reference evidence="1 2" key="1">
    <citation type="submission" date="2018-02" db="EMBL/GenBank/DDBJ databases">
        <title>The draft genome of Phyllobacterium sp. 1N-3.</title>
        <authorList>
            <person name="Liu L."/>
            <person name="Li L."/>
            <person name="Zhang X."/>
            <person name="Wang T."/>
            <person name="Liang L."/>
        </authorList>
    </citation>
    <scope>NUCLEOTIDE SEQUENCE [LARGE SCALE GENOMIC DNA]</scope>
    <source>
        <strain evidence="1 2">1N-3</strain>
    </source>
</reference>
<dbReference type="EMBL" id="PVBR01000014">
    <property type="protein sequence ID" value="PRD42069.1"/>
    <property type="molecule type" value="Genomic_DNA"/>
</dbReference>
<gene>
    <name evidence="1" type="ORF">C5748_18095</name>
</gene>
<dbReference type="Proteomes" id="UP000239434">
    <property type="component" value="Unassembled WGS sequence"/>
</dbReference>
<evidence type="ECO:0000313" key="1">
    <source>
        <dbReference type="EMBL" id="PRD42069.1"/>
    </source>
</evidence>
<dbReference type="RefSeq" id="WP_105743337.1">
    <property type="nucleotide sequence ID" value="NZ_PVBR01000014.1"/>
</dbReference>